<dbReference type="GO" id="GO:0016740">
    <property type="term" value="F:transferase activity"/>
    <property type="evidence" value="ECO:0007669"/>
    <property type="project" value="UniProtKB-KW"/>
</dbReference>
<dbReference type="Proteomes" id="UP000490800">
    <property type="component" value="Unassembled WGS sequence"/>
</dbReference>
<dbReference type="InterPro" id="IPR029044">
    <property type="entry name" value="Nucleotide-diphossugar_trans"/>
</dbReference>
<dbReference type="PANTHER" id="PTHR43630">
    <property type="entry name" value="POLY-BETA-1,6-N-ACETYL-D-GLUCOSAMINE SYNTHASE"/>
    <property type="match status" value="1"/>
</dbReference>
<feature type="domain" description="Glycosyltransferase 2-like" evidence="1">
    <location>
        <begin position="6"/>
        <end position="91"/>
    </location>
</feature>
<keyword evidence="3" id="KW-1185">Reference proteome</keyword>
<proteinExistence type="predicted"/>
<name>A0A7X3FKV5_9BACL</name>
<reference evidence="2 3" key="1">
    <citation type="journal article" date="2019" name="Microorganisms">
        <title>Paenibacillus lutrae sp. nov., A Chitinolytic Species Isolated from A River Otter in Castril Natural Park, Granada, Spain.</title>
        <authorList>
            <person name="Rodriguez M."/>
            <person name="Reina J.C."/>
            <person name="Bejar V."/>
            <person name="Llamas I."/>
        </authorList>
    </citation>
    <scope>NUCLEOTIDE SEQUENCE [LARGE SCALE GENOMIC DNA]</scope>
    <source>
        <strain evidence="2 3">N10</strain>
    </source>
</reference>
<gene>
    <name evidence="2" type="ORF">EDM21_18855</name>
</gene>
<accession>A0A7X3FKV5</accession>
<dbReference type="RefSeq" id="WP_157338003.1">
    <property type="nucleotide sequence ID" value="NZ_RHLK01000013.1"/>
</dbReference>
<dbReference type="InterPro" id="IPR001173">
    <property type="entry name" value="Glyco_trans_2-like"/>
</dbReference>
<dbReference type="OrthoDB" id="9815923at2"/>
<dbReference type="Pfam" id="PF00535">
    <property type="entry name" value="Glycos_transf_2"/>
    <property type="match status" value="1"/>
</dbReference>
<dbReference type="EMBL" id="RHLK01000013">
    <property type="protein sequence ID" value="MVP01556.1"/>
    <property type="molecule type" value="Genomic_DNA"/>
</dbReference>
<dbReference type="SUPFAM" id="SSF48452">
    <property type="entry name" value="TPR-like"/>
    <property type="match status" value="1"/>
</dbReference>
<dbReference type="PANTHER" id="PTHR43630:SF2">
    <property type="entry name" value="GLYCOSYLTRANSFERASE"/>
    <property type="match status" value="1"/>
</dbReference>
<evidence type="ECO:0000259" key="1">
    <source>
        <dbReference type="Pfam" id="PF00535"/>
    </source>
</evidence>
<dbReference type="AlphaFoldDB" id="A0A7X3FKV5"/>
<keyword evidence="2" id="KW-0808">Transferase</keyword>
<evidence type="ECO:0000313" key="3">
    <source>
        <dbReference type="Proteomes" id="UP000490800"/>
    </source>
</evidence>
<comment type="caution">
    <text evidence="2">The sequence shown here is derived from an EMBL/GenBank/DDBJ whole genome shotgun (WGS) entry which is preliminary data.</text>
</comment>
<dbReference type="Gene3D" id="1.25.40.10">
    <property type="entry name" value="Tetratricopeptide repeat domain"/>
    <property type="match status" value="1"/>
</dbReference>
<organism evidence="2 3">
    <name type="scientific">Paenibacillus lutrae</name>
    <dbReference type="NCBI Taxonomy" id="2078573"/>
    <lineage>
        <taxon>Bacteria</taxon>
        <taxon>Bacillati</taxon>
        <taxon>Bacillota</taxon>
        <taxon>Bacilli</taxon>
        <taxon>Bacillales</taxon>
        <taxon>Paenibacillaceae</taxon>
        <taxon>Paenibacillus</taxon>
    </lineage>
</organism>
<dbReference type="SUPFAM" id="SSF53448">
    <property type="entry name" value="Nucleotide-diphospho-sugar transferases"/>
    <property type="match status" value="1"/>
</dbReference>
<dbReference type="Gene3D" id="3.90.550.10">
    <property type="entry name" value="Spore Coat Polysaccharide Biosynthesis Protein SpsA, Chain A"/>
    <property type="match status" value="1"/>
</dbReference>
<evidence type="ECO:0000313" key="2">
    <source>
        <dbReference type="EMBL" id="MVP01556.1"/>
    </source>
</evidence>
<sequence length="366" mass="41504">MKQPVSACIMTKNEQDSIGICIDSINPYVEEIVVLDTGSEDSTVDIALAKGAVVNKTVWRNDFSMIRNELIKLAKQPIIIMIDADEVVIPNQGWAFENTCKRLLKDNSLVGKIGILNETDDNGVISASISRIFSKNSGVFYKGIIHEQIDCSDKKLNFIQTDIVMSHSGYLKNKILANKKYDRNLTLLFKELDKNNKDSYIHFQIGRTYSAAGIDDKALFHLSKAYKFSNREQAYHSTLIQTYGWALLKNKKITELFELLQVGIEQYHDYTDLYFLYGCTLVELRSAEFAHLIPDIFLTCIELGEPDPRKYESVLGVGSYKARYNLGLYYELTGQIDKALIEYRISAEAGFTPAIERLNKISVGRK</sequence>
<protein>
    <submittedName>
        <fullName evidence="2">Glycosyltransferase</fullName>
    </submittedName>
</protein>
<dbReference type="InterPro" id="IPR011990">
    <property type="entry name" value="TPR-like_helical_dom_sf"/>
</dbReference>